<dbReference type="InterPro" id="IPR041588">
    <property type="entry name" value="Integrase_H2C2"/>
</dbReference>
<name>A0A6A3W481_9STRA</name>
<gene>
    <name evidence="3" type="ORF">PF001_g27147</name>
    <name evidence="2" type="ORF">PF002_g28226</name>
</gene>
<sequence>MRWRLIIEEFGPTIRYIKGSDNTAADALSRLPLSDDQVLDEEQCNVLHEQLYPMTYEQLARAQREDDVLQAAAAQKPQLFQSKTFGQHSILPSKTGQVVIPASLRTAVLTFYHESLLHPGMNRMFLTMNNAVFWPGMRPLLKPTYACVQLARN</sequence>
<organism evidence="2 5">
    <name type="scientific">Phytophthora fragariae</name>
    <dbReference type="NCBI Taxonomy" id="53985"/>
    <lineage>
        <taxon>Eukaryota</taxon>
        <taxon>Sar</taxon>
        <taxon>Stramenopiles</taxon>
        <taxon>Oomycota</taxon>
        <taxon>Peronosporomycetes</taxon>
        <taxon>Peronosporales</taxon>
        <taxon>Peronosporaceae</taxon>
        <taxon>Phytophthora</taxon>
    </lineage>
</organism>
<evidence type="ECO:0000313" key="4">
    <source>
        <dbReference type="Proteomes" id="UP000437068"/>
    </source>
</evidence>
<dbReference type="Gene3D" id="1.10.340.70">
    <property type="match status" value="1"/>
</dbReference>
<dbReference type="EMBL" id="QXGE01003604">
    <property type="protein sequence ID" value="KAE9274243.1"/>
    <property type="molecule type" value="Genomic_DNA"/>
</dbReference>
<accession>A0A6A3W481</accession>
<dbReference type="Proteomes" id="UP000437068">
    <property type="component" value="Unassembled WGS sequence"/>
</dbReference>
<feature type="domain" description="Integrase zinc-binding" evidence="1">
    <location>
        <begin position="100"/>
        <end position="138"/>
    </location>
</feature>
<evidence type="ECO:0000259" key="1">
    <source>
        <dbReference type="Pfam" id="PF17921"/>
    </source>
</evidence>
<comment type="caution">
    <text evidence="2">The sequence shown here is derived from an EMBL/GenBank/DDBJ whole genome shotgun (WGS) entry which is preliminary data.</text>
</comment>
<dbReference type="Pfam" id="PF17921">
    <property type="entry name" value="Integrase_H2C2"/>
    <property type="match status" value="1"/>
</dbReference>
<evidence type="ECO:0000313" key="5">
    <source>
        <dbReference type="Proteomes" id="UP000440367"/>
    </source>
</evidence>
<dbReference type="InterPro" id="IPR050951">
    <property type="entry name" value="Retrovirus_Pol_polyprotein"/>
</dbReference>
<dbReference type="AlphaFoldDB" id="A0A6A3W481"/>
<proteinExistence type="predicted"/>
<dbReference type="EMBL" id="QXGD01003408">
    <property type="protein sequence ID" value="KAE9177874.1"/>
    <property type="molecule type" value="Genomic_DNA"/>
</dbReference>
<dbReference type="PANTHER" id="PTHR37984">
    <property type="entry name" value="PROTEIN CBG26694"/>
    <property type="match status" value="1"/>
</dbReference>
<protein>
    <recommendedName>
        <fullName evidence="1">Integrase zinc-binding domain-containing protein</fullName>
    </recommendedName>
</protein>
<evidence type="ECO:0000313" key="2">
    <source>
        <dbReference type="EMBL" id="KAE9177874.1"/>
    </source>
</evidence>
<evidence type="ECO:0000313" key="3">
    <source>
        <dbReference type="EMBL" id="KAE9274243.1"/>
    </source>
</evidence>
<reference evidence="4 5" key="1">
    <citation type="submission" date="2018-08" db="EMBL/GenBank/DDBJ databases">
        <title>Genomic investigation of the strawberry pathogen Phytophthora fragariae indicates pathogenicity is determined by transcriptional variation in three key races.</title>
        <authorList>
            <person name="Adams T.M."/>
            <person name="Armitage A.D."/>
            <person name="Sobczyk M.K."/>
            <person name="Bates H.J."/>
            <person name="Dunwell J.M."/>
            <person name="Nellist C.F."/>
            <person name="Harrison R.J."/>
        </authorList>
    </citation>
    <scope>NUCLEOTIDE SEQUENCE [LARGE SCALE GENOMIC DNA]</scope>
    <source>
        <strain evidence="3 4">A4</strain>
        <strain evidence="2 5">BC-1</strain>
    </source>
</reference>
<dbReference type="PANTHER" id="PTHR37984:SF5">
    <property type="entry name" value="PROTEIN NYNRIN-LIKE"/>
    <property type="match status" value="1"/>
</dbReference>
<dbReference type="Proteomes" id="UP000440367">
    <property type="component" value="Unassembled WGS sequence"/>
</dbReference>